<dbReference type="SUPFAM" id="SSF55856">
    <property type="entry name" value="Cytochrome b5-like heme/steroid binding domain"/>
    <property type="match status" value="1"/>
</dbReference>
<feature type="transmembrane region" description="Helical" evidence="13">
    <location>
        <begin position="205"/>
        <end position="225"/>
    </location>
</feature>
<dbReference type="GO" id="GO:0016717">
    <property type="term" value="F:oxidoreductase activity, acting on paired donors, with oxidation of a pair of donors resulting in the reduction of molecular oxygen to two molecules of water"/>
    <property type="evidence" value="ECO:0007669"/>
    <property type="project" value="TreeGrafter"/>
</dbReference>
<keyword evidence="11 13" id="KW-0472">Membrane</keyword>
<dbReference type="GO" id="GO:0016020">
    <property type="term" value="C:membrane"/>
    <property type="evidence" value="ECO:0007669"/>
    <property type="project" value="UniProtKB-SubCell"/>
</dbReference>
<comment type="similarity">
    <text evidence="3">Belongs to the fatty acid desaturase type 1 family.</text>
</comment>
<dbReference type="Pfam" id="PF00487">
    <property type="entry name" value="FA_desaturase"/>
    <property type="match status" value="1"/>
</dbReference>
<evidence type="ECO:0000313" key="16">
    <source>
        <dbReference type="Proteomes" id="UP000077115"/>
    </source>
</evidence>
<evidence type="ECO:0000256" key="12">
    <source>
        <dbReference type="SAM" id="MobiDB-lite"/>
    </source>
</evidence>
<dbReference type="InterPro" id="IPR036400">
    <property type="entry name" value="Cyt_B5-like_heme/steroid_sf"/>
</dbReference>
<dbReference type="Gene3D" id="3.10.120.10">
    <property type="entry name" value="Cytochrome b5-like heme/steroid binding domain"/>
    <property type="match status" value="1"/>
</dbReference>
<evidence type="ECO:0000256" key="9">
    <source>
        <dbReference type="ARBA" id="ARBA00023004"/>
    </source>
</evidence>
<dbReference type="GO" id="GO:0006629">
    <property type="term" value="P:lipid metabolic process"/>
    <property type="evidence" value="ECO:0007669"/>
    <property type="project" value="UniProtKB-KW"/>
</dbReference>
<dbReference type="CDD" id="cd03506">
    <property type="entry name" value="Delta6-FADS-like"/>
    <property type="match status" value="1"/>
</dbReference>
<dbReference type="InterPro" id="IPR012171">
    <property type="entry name" value="Fatty_acid_desaturase"/>
</dbReference>
<dbReference type="PANTHER" id="PTHR19353:SF30">
    <property type="entry name" value="DELTA 8-(E)-SPHINGOLIPID DESATURASE"/>
    <property type="match status" value="1"/>
</dbReference>
<dbReference type="EMBL" id="DS022300">
    <property type="protein sequence ID" value="OAJ36218.1"/>
    <property type="molecule type" value="Genomic_DNA"/>
</dbReference>
<evidence type="ECO:0000256" key="2">
    <source>
        <dbReference type="ARBA" id="ARBA00005189"/>
    </source>
</evidence>
<keyword evidence="7 13" id="KW-1133">Transmembrane helix</keyword>
<feature type="domain" description="Cytochrome b5 heme-binding" evidence="14">
    <location>
        <begin position="70"/>
        <end position="146"/>
    </location>
</feature>
<dbReference type="SMART" id="SM01117">
    <property type="entry name" value="Cyt-b5"/>
    <property type="match status" value="1"/>
</dbReference>
<comment type="pathway">
    <text evidence="2">Lipid metabolism.</text>
</comment>
<keyword evidence="6" id="KW-0479">Metal-binding</keyword>
<dbReference type="VEuPathDB" id="FungiDB:BDEG_20414"/>
<dbReference type="PIRSF" id="PIRSF015921">
    <property type="entry name" value="FA_sphinglp_des"/>
    <property type="match status" value="1"/>
</dbReference>
<evidence type="ECO:0000259" key="14">
    <source>
        <dbReference type="PROSITE" id="PS50255"/>
    </source>
</evidence>
<dbReference type="InterPro" id="IPR005804">
    <property type="entry name" value="FA_desaturase_dom"/>
</dbReference>
<feature type="transmembrane region" description="Helical" evidence="13">
    <location>
        <begin position="237"/>
        <end position="259"/>
    </location>
</feature>
<accession>A0A177W7Y4</accession>
<reference evidence="15 16" key="2">
    <citation type="submission" date="2016-05" db="EMBL/GenBank/DDBJ databases">
        <title>Lineage-specific infection strategies underlie the spectrum of fungal disease in amphibians.</title>
        <authorList>
            <person name="Cuomo C.A."/>
            <person name="Farrer R.A."/>
            <person name="James T."/>
            <person name="Longcore J."/>
            <person name="Birren B."/>
        </authorList>
    </citation>
    <scope>NUCLEOTIDE SEQUENCE [LARGE SCALE GENOMIC DNA]</scope>
    <source>
        <strain evidence="15 16">JEL423</strain>
    </source>
</reference>
<evidence type="ECO:0000256" key="8">
    <source>
        <dbReference type="ARBA" id="ARBA00023002"/>
    </source>
</evidence>
<feature type="transmembrane region" description="Helical" evidence="13">
    <location>
        <begin position="375"/>
        <end position="393"/>
    </location>
</feature>
<evidence type="ECO:0000256" key="3">
    <source>
        <dbReference type="ARBA" id="ARBA00009295"/>
    </source>
</evidence>
<gene>
    <name evidence="15" type="ORF">BDEG_20414</name>
</gene>
<dbReference type="GO" id="GO:0046872">
    <property type="term" value="F:metal ion binding"/>
    <property type="evidence" value="ECO:0007669"/>
    <property type="project" value="UniProtKB-KW"/>
</dbReference>
<comment type="subcellular location">
    <subcellularLocation>
        <location evidence="1">Membrane</location>
        <topology evidence="1">Multi-pass membrane protein</topology>
    </subcellularLocation>
</comment>
<sequence>MCSTSKPTPKIGGSVTTTPRHDAVDTPLGESPNLGSAQKPSTPPTRSGAIASEKASATYSAKKLAKGQPLRQFARADIIERAKSGETIIIVHHKVYNLTKWVKYHPGGDLAVRHMSGKDATDAMIAFHPPEVFSERLPNFCIGEIALEDRITSPVSLAYRQLEFKLHEAGIFNTDYSFYGREIIKFLALWLGMLYFALYAKESIIWYFASAMCAAILWHQAAFVAHDAGHSGISHSCLGDTLFGIGLANFFGGLSIGWWKRNHNVHHIVTNDAEHDPDIQHMPFMAITTKLMDSLYSTYYNRVMEFDVVAQYFIPKQHYLFYIILAFGRFNLYVNSWSYVFSRSFIVPHRSLEILGMVCFWIWFSWLLSHLPTGWHIAGYILVSHMATVFLHLQITLSHFGMSTDNALVEVNGVMTDETYAEKAFRTTMDIDCPRWMDWFHGGLQFQVGHHLYPRVPRPNLRKLRPLVESFAKEHGLEFHSYGFVSGNRYVLGCLEEVAHQVSTVLSVDPSKIHIQ</sequence>
<feature type="region of interest" description="Disordered" evidence="12">
    <location>
        <begin position="1"/>
        <end position="53"/>
    </location>
</feature>
<evidence type="ECO:0000256" key="13">
    <source>
        <dbReference type="SAM" id="Phobius"/>
    </source>
</evidence>
<evidence type="ECO:0000256" key="7">
    <source>
        <dbReference type="ARBA" id="ARBA00022989"/>
    </source>
</evidence>
<evidence type="ECO:0000256" key="5">
    <source>
        <dbReference type="ARBA" id="ARBA00022692"/>
    </source>
</evidence>
<evidence type="ECO:0000256" key="6">
    <source>
        <dbReference type="ARBA" id="ARBA00022723"/>
    </source>
</evidence>
<protein>
    <recommendedName>
        <fullName evidence="14">Cytochrome b5 heme-binding domain-containing protein</fullName>
    </recommendedName>
</protein>
<dbReference type="Pfam" id="PF00173">
    <property type="entry name" value="Cyt-b5"/>
    <property type="match status" value="1"/>
</dbReference>
<reference evidence="15 16" key="1">
    <citation type="submission" date="2006-10" db="EMBL/GenBank/DDBJ databases">
        <title>The Genome Sequence of Batrachochytrium dendrobatidis JEL423.</title>
        <authorList>
            <consortium name="The Broad Institute Genome Sequencing Platform"/>
            <person name="Birren B."/>
            <person name="Lander E."/>
            <person name="Galagan J."/>
            <person name="Cuomo C."/>
            <person name="Devon K."/>
            <person name="Jaffe D."/>
            <person name="Butler J."/>
            <person name="Alvarez P."/>
            <person name="Gnerre S."/>
            <person name="Grabherr M."/>
            <person name="Kleber M."/>
            <person name="Mauceli E."/>
            <person name="Brockman W."/>
            <person name="Young S."/>
            <person name="LaButti K."/>
            <person name="Sykes S."/>
            <person name="DeCaprio D."/>
            <person name="Crawford M."/>
            <person name="Koehrsen M."/>
            <person name="Engels R."/>
            <person name="Montgomery P."/>
            <person name="Pearson M."/>
            <person name="Howarth C."/>
            <person name="Larson L."/>
            <person name="White J."/>
            <person name="O'Leary S."/>
            <person name="Kodira C."/>
            <person name="Zeng Q."/>
            <person name="Yandava C."/>
            <person name="Alvarado L."/>
            <person name="Longcore J."/>
            <person name="James T."/>
        </authorList>
    </citation>
    <scope>NUCLEOTIDE SEQUENCE [LARGE SCALE GENOMIC DNA]</scope>
    <source>
        <strain evidence="15 16">JEL423</strain>
    </source>
</reference>
<feature type="transmembrane region" description="Helical" evidence="13">
    <location>
        <begin position="319"/>
        <end position="340"/>
    </location>
</feature>
<evidence type="ECO:0000313" key="15">
    <source>
        <dbReference type="EMBL" id="OAJ36218.1"/>
    </source>
</evidence>
<evidence type="ECO:0000256" key="4">
    <source>
        <dbReference type="ARBA" id="ARBA00022617"/>
    </source>
</evidence>
<organism evidence="15 16">
    <name type="scientific">Batrachochytrium dendrobatidis (strain JEL423)</name>
    <dbReference type="NCBI Taxonomy" id="403673"/>
    <lineage>
        <taxon>Eukaryota</taxon>
        <taxon>Fungi</taxon>
        <taxon>Fungi incertae sedis</taxon>
        <taxon>Chytridiomycota</taxon>
        <taxon>Chytridiomycota incertae sedis</taxon>
        <taxon>Chytridiomycetes</taxon>
        <taxon>Rhizophydiales</taxon>
        <taxon>Rhizophydiales incertae sedis</taxon>
        <taxon>Batrachochytrium</taxon>
    </lineage>
</organism>
<keyword evidence="5 13" id="KW-0812">Transmembrane</keyword>
<keyword evidence="8" id="KW-0560">Oxidoreductase</keyword>
<proteinExistence type="inferred from homology"/>
<keyword evidence="9" id="KW-0408">Iron</keyword>
<feature type="transmembrane region" description="Helical" evidence="13">
    <location>
        <begin position="352"/>
        <end position="369"/>
    </location>
</feature>
<dbReference type="OrthoDB" id="260091at2759"/>
<keyword evidence="10" id="KW-0443">Lipid metabolism</keyword>
<dbReference type="AlphaFoldDB" id="A0A177W7Y4"/>
<evidence type="ECO:0000256" key="10">
    <source>
        <dbReference type="ARBA" id="ARBA00023098"/>
    </source>
</evidence>
<dbReference type="STRING" id="403673.A0A177W7Y4"/>
<evidence type="ECO:0000256" key="11">
    <source>
        <dbReference type="ARBA" id="ARBA00023136"/>
    </source>
</evidence>
<evidence type="ECO:0000256" key="1">
    <source>
        <dbReference type="ARBA" id="ARBA00004141"/>
    </source>
</evidence>
<dbReference type="PANTHER" id="PTHR19353">
    <property type="entry name" value="FATTY ACID DESATURASE 2"/>
    <property type="match status" value="1"/>
</dbReference>
<name>A0A177W7Y4_BATDL</name>
<dbReference type="eggNOG" id="KOG4232">
    <property type="taxonomic scope" value="Eukaryota"/>
</dbReference>
<dbReference type="Proteomes" id="UP000077115">
    <property type="component" value="Unassembled WGS sequence"/>
</dbReference>
<dbReference type="PROSITE" id="PS50255">
    <property type="entry name" value="CYTOCHROME_B5_2"/>
    <property type="match status" value="1"/>
</dbReference>
<dbReference type="InterPro" id="IPR001199">
    <property type="entry name" value="Cyt_B5-like_heme/steroid-bd"/>
</dbReference>
<keyword evidence="4" id="KW-0349">Heme</keyword>